<protein>
    <submittedName>
        <fullName evidence="1">Uncharacterized protein</fullName>
    </submittedName>
</protein>
<keyword evidence="2" id="KW-1185">Reference proteome</keyword>
<dbReference type="Proteomes" id="UP000254209">
    <property type="component" value="Unassembled WGS sequence"/>
</dbReference>
<evidence type="ECO:0000313" key="2">
    <source>
        <dbReference type="Proteomes" id="UP000254209"/>
    </source>
</evidence>
<organism evidence="1 2">
    <name type="scientific">Alysiella crassa</name>
    <dbReference type="NCBI Taxonomy" id="153491"/>
    <lineage>
        <taxon>Bacteria</taxon>
        <taxon>Pseudomonadati</taxon>
        <taxon>Pseudomonadota</taxon>
        <taxon>Betaproteobacteria</taxon>
        <taxon>Neisseriales</taxon>
        <taxon>Neisseriaceae</taxon>
        <taxon>Alysiella</taxon>
    </lineage>
</organism>
<dbReference type="EMBL" id="UFSO01000003">
    <property type="protein sequence ID" value="SSY80694.1"/>
    <property type="molecule type" value="Genomic_DNA"/>
</dbReference>
<proteinExistence type="predicted"/>
<reference evidence="1 2" key="1">
    <citation type="submission" date="2018-06" db="EMBL/GenBank/DDBJ databases">
        <authorList>
            <consortium name="Pathogen Informatics"/>
            <person name="Doyle S."/>
        </authorList>
    </citation>
    <scope>NUCLEOTIDE SEQUENCE [LARGE SCALE GENOMIC DNA]</scope>
    <source>
        <strain evidence="1 2">NCTC10283</strain>
    </source>
</reference>
<evidence type="ECO:0000313" key="1">
    <source>
        <dbReference type="EMBL" id="SSY80694.1"/>
    </source>
</evidence>
<dbReference type="STRING" id="1120980.GCA_000745955_00357"/>
<sequence length="32" mass="3702">MVKKMVFSLVKKYVLPIVVAKVVRTVQQGQRK</sequence>
<gene>
    <name evidence="1" type="ORF">NCTC10283_02255</name>
</gene>
<name>A0A376BWG8_9NEIS</name>
<accession>A0A376BWG8</accession>
<dbReference type="AlphaFoldDB" id="A0A376BWG8"/>